<dbReference type="Pfam" id="PF00648">
    <property type="entry name" value="Peptidase_C2"/>
    <property type="match status" value="1"/>
</dbReference>
<comment type="caution">
    <text evidence="2">Lacks conserved residue(s) required for the propagation of feature annotation.</text>
</comment>
<gene>
    <name evidence="4" type="ORF">GOODEAATRI_006977</name>
</gene>
<reference evidence="4 5" key="1">
    <citation type="submission" date="2021-06" db="EMBL/GenBank/DDBJ databases">
        <authorList>
            <person name="Palmer J.M."/>
        </authorList>
    </citation>
    <scope>NUCLEOTIDE SEQUENCE [LARGE SCALE GENOMIC DNA]</scope>
    <source>
        <strain evidence="4 5">GA_2019</strain>
        <tissue evidence="4">Muscle</tissue>
    </source>
</reference>
<dbReference type="InterPro" id="IPR038765">
    <property type="entry name" value="Papain-like_cys_pep_sf"/>
</dbReference>
<dbReference type="InterPro" id="IPR001300">
    <property type="entry name" value="Peptidase_C2_calpain_cat"/>
</dbReference>
<evidence type="ECO:0000313" key="5">
    <source>
        <dbReference type="Proteomes" id="UP001476798"/>
    </source>
</evidence>
<dbReference type="Proteomes" id="UP001476798">
    <property type="component" value="Unassembled WGS sequence"/>
</dbReference>
<dbReference type="SUPFAM" id="SSF54001">
    <property type="entry name" value="Cysteine proteinases"/>
    <property type="match status" value="1"/>
</dbReference>
<proteinExistence type="inferred from homology"/>
<organism evidence="4 5">
    <name type="scientific">Goodea atripinnis</name>
    <dbReference type="NCBI Taxonomy" id="208336"/>
    <lineage>
        <taxon>Eukaryota</taxon>
        <taxon>Metazoa</taxon>
        <taxon>Chordata</taxon>
        <taxon>Craniata</taxon>
        <taxon>Vertebrata</taxon>
        <taxon>Euteleostomi</taxon>
        <taxon>Actinopterygii</taxon>
        <taxon>Neopterygii</taxon>
        <taxon>Teleostei</taxon>
        <taxon>Neoteleostei</taxon>
        <taxon>Acanthomorphata</taxon>
        <taxon>Ovalentaria</taxon>
        <taxon>Atherinomorphae</taxon>
        <taxon>Cyprinodontiformes</taxon>
        <taxon>Goodeidae</taxon>
        <taxon>Goodea</taxon>
    </lineage>
</organism>
<dbReference type="PANTHER" id="PTHR10183:SF395">
    <property type="entry name" value="CALPAIN 2, (M_II) LARGE SUBUNIT A-RELATED"/>
    <property type="match status" value="1"/>
</dbReference>
<dbReference type="EMBL" id="JAHRIO010090303">
    <property type="protein sequence ID" value="MEQ2187672.1"/>
    <property type="molecule type" value="Genomic_DNA"/>
</dbReference>
<accession>A0ABV0PWP8</accession>
<evidence type="ECO:0000256" key="2">
    <source>
        <dbReference type="PROSITE-ProRule" id="PRU00239"/>
    </source>
</evidence>
<comment type="similarity">
    <text evidence="1">Belongs to the peptidase C2 family.</text>
</comment>
<evidence type="ECO:0000313" key="4">
    <source>
        <dbReference type="EMBL" id="MEQ2187672.1"/>
    </source>
</evidence>
<dbReference type="InterPro" id="IPR022684">
    <property type="entry name" value="Calpain_cysteine_protease"/>
</dbReference>
<keyword evidence="5" id="KW-1185">Reference proteome</keyword>
<evidence type="ECO:0000259" key="3">
    <source>
        <dbReference type="PROSITE" id="PS50203"/>
    </source>
</evidence>
<protein>
    <recommendedName>
        <fullName evidence="3">Calpain catalytic domain-containing protein</fullName>
    </recommendedName>
</protein>
<comment type="caution">
    <text evidence="4">The sequence shown here is derived from an EMBL/GenBank/DDBJ whole genome shotgun (WGS) entry which is preliminary data.</text>
</comment>
<name>A0ABV0PWP8_9TELE</name>
<evidence type="ECO:0000256" key="1">
    <source>
        <dbReference type="ARBA" id="ARBA00007623"/>
    </source>
</evidence>
<dbReference type="PROSITE" id="PS50203">
    <property type="entry name" value="CALPAIN_CAT"/>
    <property type="match status" value="1"/>
</dbReference>
<sequence length="142" mass="15612">MSGVASTLAKKRALAAGFGTNSNAVQYLNQNFEALRAQCRSSGQLFCDPTFPAEPQSLGFKELGRNSAKIRGVIWKRPTVRTELVSNPEFIVGGATRTDICQGALGWRPVELLNQNPLQAVLLLADREEQLRKLNWLEAPSE</sequence>
<dbReference type="PANTHER" id="PTHR10183">
    <property type="entry name" value="CALPAIN"/>
    <property type="match status" value="1"/>
</dbReference>
<feature type="domain" description="Calpain catalytic" evidence="3">
    <location>
        <begin position="45"/>
        <end position="106"/>
    </location>
</feature>